<evidence type="ECO:0000313" key="2">
    <source>
        <dbReference type="EMBL" id="GBP19118.1"/>
    </source>
</evidence>
<feature type="region of interest" description="Disordered" evidence="1">
    <location>
        <begin position="1"/>
        <end position="21"/>
    </location>
</feature>
<name>A0A4C1TYW2_EUMVA</name>
<reference evidence="2 3" key="1">
    <citation type="journal article" date="2019" name="Commun. Biol.">
        <title>The bagworm genome reveals a unique fibroin gene that provides high tensile strength.</title>
        <authorList>
            <person name="Kono N."/>
            <person name="Nakamura H."/>
            <person name="Ohtoshi R."/>
            <person name="Tomita M."/>
            <person name="Numata K."/>
            <person name="Arakawa K."/>
        </authorList>
    </citation>
    <scope>NUCLEOTIDE SEQUENCE [LARGE SCALE GENOMIC DNA]</scope>
</reference>
<feature type="compositionally biased region" description="Low complexity" evidence="1">
    <location>
        <begin position="215"/>
        <end position="228"/>
    </location>
</feature>
<gene>
    <name evidence="2" type="ORF">EVAR_83431_1</name>
</gene>
<proteinExistence type="predicted"/>
<organism evidence="2 3">
    <name type="scientific">Eumeta variegata</name>
    <name type="common">Bagworm moth</name>
    <name type="synonym">Eumeta japonica</name>
    <dbReference type="NCBI Taxonomy" id="151549"/>
    <lineage>
        <taxon>Eukaryota</taxon>
        <taxon>Metazoa</taxon>
        <taxon>Ecdysozoa</taxon>
        <taxon>Arthropoda</taxon>
        <taxon>Hexapoda</taxon>
        <taxon>Insecta</taxon>
        <taxon>Pterygota</taxon>
        <taxon>Neoptera</taxon>
        <taxon>Endopterygota</taxon>
        <taxon>Lepidoptera</taxon>
        <taxon>Glossata</taxon>
        <taxon>Ditrysia</taxon>
        <taxon>Tineoidea</taxon>
        <taxon>Psychidae</taxon>
        <taxon>Oiketicinae</taxon>
        <taxon>Eumeta</taxon>
    </lineage>
</organism>
<keyword evidence="3" id="KW-1185">Reference proteome</keyword>
<dbReference type="EMBL" id="BGZK01000104">
    <property type="protein sequence ID" value="GBP19118.1"/>
    <property type="molecule type" value="Genomic_DNA"/>
</dbReference>
<feature type="region of interest" description="Disordered" evidence="1">
    <location>
        <begin position="183"/>
        <end position="228"/>
    </location>
</feature>
<protein>
    <submittedName>
        <fullName evidence="2">Uncharacterized protein</fullName>
    </submittedName>
</protein>
<feature type="compositionally biased region" description="Polar residues" evidence="1">
    <location>
        <begin position="78"/>
        <end position="88"/>
    </location>
</feature>
<evidence type="ECO:0000256" key="1">
    <source>
        <dbReference type="SAM" id="MobiDB-lite"/>
    </source>
</evidence>
<comment type="caution">
    <text evidence="2">The sequence shown here is derived from an EMBL/GenBank/DDBJ whole genome shotgun (WGS) entry which is preliminary data.</text>
</comment>
<evidence type="ECO:0000313" key="3">
    <source>
        <dbReference type="Proteomes" id="UP000299102"/>
    </source>
</evidence>
<feature type="region of interest" description="Disordered" evidence="1">
    <location>
        <begin position="49"/>
        <end position="88"/>
    </location>
</feature>
<dbReference type="Proteomes" id="UP000299102">
    <property type="component" value="Unassembled WGS sequence"/>
</dbReference>
<feature type="compositionally biased region" description="Pro residues" evidence="1">
    <location>
        <begin position="205"/>
        <end position="214"/>
    </location>
</feature>
<accession>A0A4C1TYW2</accession>
<feature type="compositionally biased region" description="Polar residues" evidence="1">
    <location>
        <begin position="118"/>
        <end position="131"/>
    </location>
</feature>
<feature type="compositionally biased region" description="Polar residues" evidence="1">
    <location>
        <begin position="11"/>
        <end position="21"/>
    </location>
</feature>
<feature type="region of interest" description="Disordered" evidence="1">
    <location>
        <begin position="118"/>
        <end position="157"/>
    </location>
</feature>
<sequence length="228" mass="25476">MSAAFPRARCHTTSDYGNSQNKPIWQFRRLPRLDIKENPQPKQEAELLSHVNSRGAGGRSGEFKAQNRYKMTRESRRSPPSMNTRNSPVANVTRVTSALLTSWGGLRHQMEGGNQDITSEGLTCSPSPSARHNTRKQLFDRSPASAAPSGGRRYFDGSHGLRRWRRVCARVLVRGRERNTKQTHIPIYNISKNETHLSPRGEISPPTPPPPRPRASPAGIIRPPDSNS</sequence>
<dbReference type="AlphaFoldDB" id="A0A4C1TYW2"/>